<proteinExistence type="predicted"/>
<dbReference type="GO" id="GO:0009786">
    <property type="term" value="P:regulation of asymmetric cell division"/>
    <property type="evidence" value="ECO:0007669"/>
    <property type="project" value="InterPro"/>
</dbReference>
<reference evidence="2" key="1">
    <citation type="journal article" date="2025" name="Foods">
        <title>Unveiling the Microbial Signatures of Arabica Coffee Cherries: Insights into Ripeness Specific Diversity, Functional Traits, and Implications for Quality and Safety.</title>
        <authorList>
            <consortium name="RefSeq"/>
            <person name="Tenea G.N."/>
            <person name="Cifuentes V."/>
            <person name="Reyes P."/>
            <person name="Cevallos-Vallejos M."/>
        </authorList>
    </citation>
    <scope>NUCLEOTIDE SEQUENCE [LARGE SCALE GENOMIC DNA]</scope>
</reference>
<dbReference type="AlphaFoldDB" id="A0A6P6X5C0"/>
<protein>
    <submittedName>
        <fullName evidence="3">Uncharacterized protein</fullName>
    </submittedName>
</protein>
<reference evidence="3" key="2">
    <citation type="submission" date="2025-08" db="UniProtKB">
        <authorList>
            <consortium name="RefSeq"/>
        </authorList>
    </citation>
    <scope>IDENTIFICATION</scope>
    <source>
        <tissue evidence="3">Leaves</tissue>
    </source>
</reference>
<dbReference type="Proteomes" id="UP001652660">
    <property type="component" value="Chromosome 4c"/>
</dbReference>
<dbReference type="InterPro" id="IPR040378">
    <property type="entry name" value="BASL"/>
</dbReference>
<organism evidence="2 3">
    <name type="scientific">Coffea arabica</name>
    <name type="common">Arabian coffee</name>
    <dbReference type="NCBI Taxonomy" id="13443"/>
    <lineage>
        <taxon>Eukaryota</taxon>
        <taxon>Viridiplantae</taxon>
        <taxon>Streptophyta</taxon>
        <taxon>Embryophyta</taxon>
        <taxon>Tracheophyta</taxon>
        <taxon>Spermatophyta</taxon>
        <taxon>Magnoliopsida</taxon>
        <taxon>eudicotyledons</taxon>
        <taxon>Gunneridae</taxon>
        <taxon>Pentapetalae</taxon>
        <taxon>asterids</taxon>
        <taxon>lamiids</taxon>
        <taxon>Gentianales</taxon>
        <taxon>Rubiaceae</taxon>
        <taxon>Ixoroideae</taxon>
        <taxon>Gardenieae complex</taxon>
        <taxon>Bertiereae - Coffeeae clade</taxon>
        <taxon>Coffeeae</taxon>
        <taxon>Coffea</taxon>
    </lineage>
</organism>
<gene>
    <name evidence="3" type="primary">LOC113739743</name>
</gene>
<evidence type="ECO:0000313" key="2">
    <source>
        <dbReference type="Proteomes" id="UP001652660"/>
    </source>
</evidence>
<feature type="region of interest" description="Disordered" evidence="1">
    <location>
        <begin position="256"/>
        <end position="279"/>
    </location>
</feature>
<evidence type="ECO:0000313" key="3">
    <source>
        <dbReference type="RefSeq" id="XP_027122855.1"/>
    </source>
</evidence>
<feature type="compositionally biased region" description="Polar residues" evidence="1">
    <location>
        <begin position="256"/>
        <end position="265"/>
    </location>
</feature>
<name>A0A6P6X5C0_COFAR</name>
<dbReference type="GeneID" id="113739743"/>
<accession>A0A6P6X5C0</accession>
<dbReference type="RefSeq" id="XP_027122855.1">
    <property type="nucleotide sequence ID" value="XM_027267054.2"/>
</dbReference>
<evidence type="ECO:0000256" key="1">
    <source>
        <dbReference type="SAM" id="MobiDB-lite"/>
    </source>
</evidence>
<dbReference type="OrthoDB" id="1300198at2759"/>
<sequence length="350" mass="38866">MQLESRDPEYGDLRCMECEVPEVVVFLKENGCQIFKGLCMDGEVPCHDKCCVENCELDHNNISNLLKYELARNSREVSEEMLVYTSISTGAEESFSNHDCIHDDAKLCDADKKLLMEDKTVSGETAHISTEACSSSEKELSDIRNLSSTEQITGPSLSQLFNCEDVRLDQQQNHQEHPKTETIIAETWSAGKEADCRNCNGVDLRSEVELGAQRITDDSDSQPITDAKDESTTEDKSTESTCEAADCMSKVPLLASSSSRQNENTAGHHRELGSSSFSAASTPSGRLTFSGLIPFSDNISVRSNSTASTRSFAFPILATEWNESPIRMAEVDRKPKRWGCWRMCFTCSNF</sequence>
<feature type="region of interest" description="Disordered" evidence="1">
    <location>
        <begin position="211"/>
        <end position="244"/>
    </location>
</feature>
<feature type="compositionally biased region" description="Basic and acidic residues" evidence="1">
    <location>
        <begin position="226"/>
        <end position="238"/>
    </location>
</feature>
<dbReference type="PANTHER" id="PTHR33914:SF2">
    <property type="entry name" value="OS02G0582100 PROTEIN"/>
    <property type="match status" value="1"/>
</dbReference>
<dbReference type="PANTHER" id="PTHR33914">
    <property type="entry name" value="18S PRE-RIBOSOMAL ASSEMBLY PROTEIN GAR2-LIKE PROTEIN"/>
    <property type="match status" value="1"/>
</dbReference>
<keyword evidence="2" id="KW-1185">Reference proteome</keyword>